<gene>
    <name evidence="1" type="ORF">kustc0719</name>
</gene>
<organism evidence="1">
    <name type="scientific">Kuenenia stuttgartiensis</name>
    <dbReference type="NCBI Taxonomy" id="174633"/>
    <lineage>
        <taxon>Bacteria</taxon>
        <taxon>Pseudomonadati</taxon>
        <taxon>Planctomycetota</taxon>
        <taxon>Candidatus Brocadiia</taxon>
        <taxon>Candidatus Brocadiales</taxon>
        <taxon>Candidatus Brocadiaceae</taxon>
        <taxon>Candidatus Kuenenia</taxon>
    </lineage>
</organism>
<dbReference type="AntiFam" id="ANF00041">
    <property type="entry name" value="Antisense to RNaseP"/>
</dbReference>
<protein>
    <submittedName>
        <fullName evidence="1">Uncharacterized protein</fullName>
    </submittedName>
</protein>
<reference evidence="1" key="2">
    <citation type="submission" date="2006-01" db="EMBL/GenBank/DDBJ databases">
        <authorList>
            <person name="Genoscope"/>
        </authorList>
    </citation>
    <scope>NUCLEOTIDE SEQUENCE</scope>
</reference>
<sequence>MGSYIKPFGPAISPLSHRKKDETVYFLLHFPSRRRDSALRSTAPYGARTFLPSNNKSEDSL</sequence>
<reference evidence="1" key="1">
    <citation type="journal article" date="2006" name="Nature">
        <title>Deciphering the evolution and metabolism of an anammox bacterium from a community genome.</title>
        <authorList>
            <person name="Strous M."/>
            <person name="Pelletier E."/>
            <person name="Mangenot S."/>
            <person name="Rattei T."/>
            <person name="Lehner A."/>
            <person name="Taylor M.W."/>
            <person name="Horn M."/>
            <person name="Daims H."/>
            <person name="Bartol-Mavel D."/>
            <person name="Wincker P."/>
            <person name="Barbe V."/>
            <person name="Fonknechten N."/>
            <person name="Vallenet D."/>
            <person name="Segurens B."/>
            <person name="Schenowitz-Truong C."/>
            <person name="Medigue C."/>
            <person name="Collingro A."/>
            <person name="Snel B."/>
            <person name="Dutilh B.E."/>
            <person name="OpDenCamp H.J.M."/>
            <person name="vanDerDrift C."/>
            <person name="Cirpus I."/>
            <person name="vanDePas-Schoonen K.T."/>
            <person name="Harhangi H.R."/>
            <person name="vanNiftrik L."/>
            <person name="Schmid M."/>
            <person name="Keltjens J."/>
            <person name="vanDeVossenberg J."/>
            <person name="Kartal B."/>
            <person name="Meier H."/>
            <person name="Frishman D."/>
            <person name="Huynen M.A."/>
            <person name="Mewes H."/>
            <person name="Weissenbach J."/>
            <person name="Jetten M.S.M."/>
            <person name="Wagner M."/>
            <person name="LePaslier D."/>
        </authorList>
    </citation>
    <scope>NUCLEOTIDE SEQUENCE</scope>
</reference>
<name>Q1PW63_KUEST</name>
<proteinExistence type="predicted"/>
<dbReference type="EMBL" id="CT573073">
    <property type="protein sequence ID" value="CAJ71464.1"/>
    <property type="molecule type" value="Genomic_DNA"/>
</dbReference>
<dbReference type="AlphaFoldDB" id="Q1PW63"/>
<accession>Q1PW63</accession>
<evidence type="ECO:0000313" key="1">
    <source>
        <dbReference type="EMBL" id="CAJ71464.1"/>
    </source>
</evidence>